<proteinExistence type="inferred from homology"/>
<dbReference type="KEGG" id="txa:HQN79_07675"/>
<dbReference type="InterPro" id="IPR005318">
    <property type="entry name" value="OM_porin_bac"/>
</dbReference>
<accession>A0A7D4NR16</accession>
<comment type="similarity">
    <text evidence="1">Belongs to the outer membrane porin (Opr) (TC 1.B.25) family.</text>
</comment>
<dbReference type="RefSeq" id="WP_173285350.1">
    <property type="nucleotide sequence ID" value="NZ_CP054020.1"/>
</dbReference>
<dbReference type="SUPFAM" id="SSF56935">
    <property type="entry name" value="Porins"/>
    <property type="match status" value="1"/>
</dbReference>
<dbReference type="Proteomes" id="UP000504724">
    <property type="component" value="Chromosome"/>
</dbReference>
<sequence length="434" mass="46992">MKLKPVIAAVALGLVSNIAYAKNITIDGEDKGNLDLMFKVMTIVDGKDNGFDPNYGTSELLKMKYTTPSFNGVRFSAGSYITGDLLGTNDNTLDADQKLARGMYVTNDQSAEQLLGELHLKGQHGSFDWFAGRVIYDSPLTTAAVSTMPNFHTGAGATFKVNESFKVGLAQITQIAFGARAATEWGLIGEGTGTAGTAINPLDKQAEFLDIADATIANNTENTNGITTLNASYKLGKNANISLWNYYAEDISNNVYVSADNKFPLADKRAIKVELQYLNQTNVGADLAGDLDYSLAGAKATYITPKWSAYVAANNSFGDTKMLNAWGGDPAYTSSIFSRNAYRENVTAFKVGAKYKITPKWILSASYADYGQSDTSTATLTPSSDATEANVTLVWKMNKNTLFKLFHSSRTSEYDTDSNDRTQAHTRLAAVVKF</sequence>
<gene>
    <name evidence="5" type="ORF">HQN79_07675</name>
</gene>
<evidence type="ECO:0000313" key="5">
    <source>
        <dbReference type="EMBL" id="QKI89452.1"/>
    </source>
</evidence>
<keyword evidence="2" id="KW-0813">Transport</keyword>
<keyword evidence="3 4" id="KW-0732">Signal</keyword>
<organism evidence="5 6">
    <name type="scientific">Thiomicrorhabdus xiamenensis</name>
    <dbReference type="NCBI Taxonomy" id="2739063"/>
    <lineage>
        <taxon>Bacteria</taxon>
        <taxon>Pseudomonadati</taxon>
        <taxon>Pseudomonadota</taxon>
        <taxon>Gammaproteobacteria</taxon>
        <taxon>Thiotrichales</taxon>
        <taxon>Piscirickettsiaceae</taxon>
        <taxon>Thiomicrorhabdus</taxon>
    </lineage>
</organism>
<protein>
    <submittedName>
        <fullName evidence="5">Outer membrane porin, OprD family</fullName>
    </submittedName>
</protein>
<keyword evidence="6" id="KW-1185">Reference proteome</keyword>
<reference evidence="5 6" key="1">
    <citation type="submission" date="2020-05" db="EMBL/GenBank/DDBJ databases">
        <title>Thiomicrorhabdus sediminis sp.nov. and Thiomicrorhabdus xiamenensis sp.nov., novel sulfur-oxidizing bacteria isolated from coastal sediment.</title>
        <authorList>
            <person name="Liu X."/>
        </authorList>
    </citation>
    <scope>NUCLEOTIDE SEQUENCE [LARGE SCALE GENOMIC DNA]</scope>
    <source>
        <strain evidence="5 6">G2</strain>
    </source>
</reference>
<evidence type="ECO:0000256" key="4">
    <source>
        <dbReference type="SAM" id="SignalP"/>
    </source>
</evidence>
<dbReference type="AlphaFoldDB" id="A0A7D4NR16"/>
<name>A0A7D4NR16_9GAMM</name>
<dbReference type="Gene3D" id="2.40.160.10">
    <property type="entry name" value="Porin"/>
    <property type="match status" value="1"/>
</dbReference>
<dbReference type="GO" id="GO:0016020">
    <property type="term" value="C:membrane"/>
    <property type="evidence" value="ECO:0007669"/>
    <property type="project" value="InterPro"/>
</dbReference>
<evidence type="ECO:0000256" key="2">
    <source>
        <dbReference type="ARBA" id="ARBA00022448"/>
    </source>
</evidence>
<dbReference type="InterPro" id="IPR023614">
    <property type="entry name" value="Porin_dom_sf"/>
</dbReference>
<feature type="chain" id="PRO_5028996236" evidence="4">
    <location>
        <begin position="22"/>
        <end position="434"/>
    </location>
</feature>
<evidence type="ECO:0000256" key="3">
    <source>
        <dbReference type="ARBA" id="ARBA00022729"/>
    </source>
</evidence>
<dbReference type="EMBL" id="CP054020">
    <property type="protein sequence ID" value="QKI89452.1"/>
    <property type="molecule type" value="Genomic_DNA"/>
</dbReference>
<evidence type="ECO:0000313" key="6">
    <source>
        <dbReference type="Proteomes" id="UP000504724"/>
    </source>
</evidence>
<feature type="signal peptide" evidence="4">
    <location>
        <begin position="1"/>
        <end position="21"/>
    </location>
</feature>
<dbReference type="Pfam" id="PF03573">
    <property type="entry name" value="OprD"/>
    <property type="match status" value="1"/>
</dbReference>
<evidence type="ECO:0000256" key="1">
    <source>
        <dbReference type="ARBA" id="ARBA00009075"/>
    </source>
</evidence>